<gene>
    <name evidence="2" type="ORF">GTA08_BOTSDO01178</name>
</gene>
<dbReference type="InterPro" id="IPR022742">
    <property type="entry name" value="Hydrolase_4"/>
</dbReference>
<dbReference type="InterPro" id="IPR029058">
    <property type="entry name" value="AB_hydrolase_fold"/>
</dbReference>
<name>A0A8H4JBD7_9PEZI</name>
<dbReference type="Proteomes" id="UP000572817">
    <property type="component" value="Unassembled WGS sequence"/>
</dbReference>
<proteinExistence type="predicted"/>
<dbReference type="PANTHER" id="PTHR43798">
    <property type="entry name" value="MONOACYLGLYCEROL LIPASE"/>
    <property type="match status" value="1"/>
</dbReference>
<dbReference type="Gene3D" id="3.40.50.1820">
    <property type="entry name" value="alpha/beta hydrolase"/>
    <property type="match status" value="1"/>
</dbReference>
<feature type="domain" description="Serine aminopeptidase S33" evidence="1">
    <location>
        <begin position="45"/>
        <end position="316"/>
    </location>
</feature>
<evidence type="ECO:0000259" key="1">
    <source>
        <dbReference type="Pfam" id="PF12146"/>
    </source>
</evidence>
<keyword evidence="2" id="KW-0378">Hydrolase</keyword>
<dbReference type="InterPro" id="IPR050266">
    <property type="entry name" value="AB_hydrolase_sf"/>
</dbReference>
<dbReference type="Pfam" id="PF12146">
    <property type="entry name" value="Hydrolase_4"/>
    <property type="match status" value="1"/>
</dbReference>
<dbReference type="GO" id="GO:0046464">
    <property type="term" value="P:acylglycerol catabolic process"/>
    <property type="evidence" value="ECO:0007669"/>
    <property type="project" value="TreeGrafter"/>
</dbReference>
<accession>A0A8H4JBD7</accession>
<protein>
    <submittedName>
        <fullName evidence="2">Alpha beta fold family hydrolase protein</fullName>
    </submittedName>
</protein>
<reference evidence="2" key="1">
    <citation type="submission" date="2020-04" db="EMBL/GenBank/DDBJ databases">
        <title>Genome Assembly and Annotation of Botryosphaeria dothidea sdau 11-99, a Latent Pathogen of Apple Fruit Ring Rot in China.</title>
        <authorList>
            <person name="Yu C."/>
            <person name="Diao Y."/>
            <person name="Lu Q."/>
            <person name="Zhao J."/>
            <person name="Cui S."/>
            <person name="Peng C."/>
            <person name="He B."/>
            <person name="Liu H."/>
        </authorList>
    </citation>
    <scope>NUCLEOTIDE SEQUENCE [LARGE SCALE GENOMIC DNA]</scope>
    <source>
        <strain evidence="2">Sdau11-99</strain>
    </source>
</reference>
<dbReference type="SUPFAM" id="SSF53474">
    <property type="entry name" value="alpha/beta-Hydrolases"/>
    <property type="match status" value="1"/>
</dbReference>
<dbReference type="AlphaFoldDB" id="A0A8H4JBD7"/>
<evidence type="ECO:0000313" key="2">
    <source>
        <dbReference type="EMBL" id="KAF4314478.1"/>
    </source>
</evidence>
<dbReference type="GO" id="GO:0016020">
    <property type="term" value="C:membrane"/>
    <property type="evidence" value="ECO:0007669"/>
    <property type="project" value="TreeGrafter"/>
</dbReference>
<evidence type="ECO:0000313" key="3">
    <source>
        <dbReference type="Proteomes" id="UP000572817"/>
    </source>
</evidence>
<keyword evidence="3" id="KW-1185">Reference proteome</keyword>
<dbReference type="PANTHER" id="PTHR43798:SF33">
    <property type="entry name" value="HYDROLASE, PUTATIVE (AFU_ORTHOLOGUE AFUA_2G14860)-RELATED"/>
    <property type="match status" value="1"/>
</dbReference>
<organism evidence="2 3">
    <name type="scientific">Botryosphaeria dothidea</name>
    <dbReference type="NCBI Taxonomy" id="55169"/>
    <lineage>
        <taxon>Eukaryota</taxon>
        <taxon>Fungi</taxon>
        <taxon>Dikarya</taxon>
        <taxon>Ascomycota</taxon>
        <taxon>Pezizomycotina</taxon>
        <taxon>Dothideomycetes</taxon>
        <taxon>Dothideomycetes incertae sedis</taxon>
        <taxon>Botryosphaeriales</taxon>
        <taxon>Botryosphaeriaceae</taxon>
        <taxon>Botryosphaeria</taxon>
    </lineage>
</organism>
<comment type="caution">
    <text evidence="2">The sequence shown here is derived from an EMBL/GenBank/DDBJ whole genome shotgun (WGS) entry which is preliminary data.</text>
</comment>
<dbReference type="GO" id="GO:0047372">
    <property type="term" value="F:monoacylglycerol lipase activity"/>
    <property type="evidence" value="ECO:0007669"/>
    <property type="project" value="TreeGrafter"/>
</dbReference>
<sequence length="360" mass="38518">MAPSSLPHPLSHADTLTLPTPFAGNTAITASYATSFPRGHLDATKPTILFFHSFTTDTTLFAPQFDDANLTSQANLIAVDLIGHGRTRIGKAGVSRLAEDGLAGGEVGWNDEGVLCRDHWTYWDSAWMALGVLRELGVEKAFVAGTSQGGWVAVRCALLAPEVVLGLIPMGTSMDHESPLSISLGCWDGHAAAAGPIAICTSATPTPDFAPPDAYCDYLIDSGLGKDCDPAARQYWTKRVKENYKGDAGRRRMRGAAVNLAERDGLYGRLGDIKCPVLWLHGDKDEVYSVKNAEEGLKHFGSEEKRLEVVEGGHHFLSGSSPDVVNPKIAEFASKHWRGGKTVPGRIGTPDVAERVASGI</sequence>
<dbReference type="EMBL" id="WWBZ02000001">
    <property type="protein sequence ID" value="KAF4314478.1"/>
    <property type="molecule type" value="Genomic_DNA"/>
</dbReference>
<dbReference type="OrthoDB" id="19657at2759"/>